<keyword evidence="8" id="KW-1185">Reference proteome</keyword>
<protein>
    <submittedName>
        <fullName evidence="7">Uncharacterized protein</fullName>
    </submittedName>
</protein>
<accession>A0ABR2WH94</accession>
<dbReference type="Pfam" id="PF03227">
    <property type="entry name" value="GILT"/>
    <property type="match status" value="1"/>
</dbReference>
<evidence type="ECO:0000256" key="1">
    <source>
        <dbReference type="ARBA" id="ARBA00004613"/>
    </source>
</evidence>
<sequence>MLLKVLLTSCIAATAAVAHGWNQRKVPVDLYVMSICPDAVKCEAVFSQVLDQVGDIVDFNINYTGLKNENGTFTCKHGEPECRGNRIQLCARKFYEYRTRDKYQYLDFINCQNEAYKQNGSNENLERCATKFGYNAKLIEKCADSQLGNYLFTRTLAHTNSLDIKVSCTMHINHELRCIHDGGLKYCPGGFTVTDFVRDICAKYKTNSPHGRIPEACRV</sequence>
<name>A0ABR2WH94_9FUNG</name>
<keyword evidence="4 6" id="KW-0732">Signal</keyword>
<feature type="signal peptide" evidence="6">
    <location>
        <begin position="1"/>
        <end position="18"/>
    </location>
</feature>
<evidence type="ECO:0000256" key="2">
    <source>
        <dbReference type="ARBA" id="ARBA00005679"/>
    </source>
</evidence>
<dbReference type="InterPro" id="IPR004911">
    <property type="entry name" value="Interferon-induced_GILT"/>
</dbReference>
<dbReference type="Proteomes" id="UP001479436">
    <property type="component" value="Unassembled WGS sequence"/>
</dbReference>
<keyword evidence="5" id="KW-0325">Glycoprotein</keyword>
<dbReference type="Gene3D" id="3.40.30.10">
    <property type="entry name" value="Glutaredoxin"/>
    <property type="match status" value="1"/>
</dbReference>
<organism evidence="7 8">
    <name type="scientific">Basidiobolus ranarum</name>
    <dbReference type="NCBI Taxonomy" id="34480"/>
    <lineage>
        <taxon>Eukaryota</taxon>
        <taxon>Fungi</taxon>
        <taxon>Fungi incertae sedis</taxon>
        <taxon>Zoopagomycota</taxon>
        <taxon>Entomophthoromycotina</taxon>
        <taxon>Basidiobolomycetes</taxon>
        <taxon>Basidiobolales</taxon>
        <taxon>Basidiobolaceae</taxon>
        <taxon>Basidiobolus</taxon>
    </lineage>
</organism>
<comment type="similarity">
    <text evidence="2">Belongs to the GILT family.</text>
</comment>
<comment type="subcellular location">
    <subcellularLocation>
        <location evidence="1">Secreted</location>
    </subcellularLocation>
</comment>
<evidence type="ECO:0000256" key="3">
    <source>
        <dbReference type="ARBA" id="ARBA00022525"/>
    </source>
</evidence>
<dbReference type="EMBL" id="JASJQH010001718">
    <property type="protein sequence ID" value="KAK9760897.1"/>
    <property type="molecule type" value="Genomic_DNA"/>
</dbReference>
<gene>
    <name evidence="7" type="ORF">K7432_014634</name>
</gene>
<evidence type="ECO:0000256" key="5">
    <source>
        <dbReference type="ARBA" id="ARBA00023180"/>
    </source>
</evidence>
<reference evidence="7 8" key="1">
    <citation type="submission" date="2023-04" db="EMBL/GenBank/DDBJ databases">
        <title>Genome of Basidiobolus ranarum AG-B5.</title>
        <authorList>
            <person name="Stajich J.E."/>
            <person name="Carter-House D."/>
            <person name="Gryganskyi A."/>
        </authorList>
    </citation>
    <scope>NUCLEOTIDE SEQUENCE [LARGE SCALE GENOMIC DNA]</scope>
    <source>
        <strain evidence="7 8">AG-B5</strain>
    </source>
</reference>
<feature type="chain" id="PRO_5045167874" evidence="6">
    <location>
        <begin position="19"/>
        <end position="219"/>
    </location>
</feature>
<dbReference type="PANTHER" id="PTHR13234">
    <property type="entry name" value="GAMMA-INTERFERON INDUCIBLE LYSOSOMAL THIOL REDUCTASE GILT"/>
    <property type="match status" value="1"/>
</dbReference>
<evidence type="ECO:0000313" key="8">
    <source>
        <dbReference type="Proteomes" id="UP001479436"/>
    </source>
</evidence>
<comment type="caution">
    <text evidence="7">The sequence shown here is derived from an EMBL/GenBank/DDBJ whole genome shotgun (WGS) entry which is preliminary data.</text>
</comment>
<evidence type="ECO:0000256" key="6">
    <source>
        <dbReference type="SAM" id="SignalP"/>
    </source>
</evidence>
<evidence type="ECO:0000256" key="4">
    <source>
        <dbReference type="ARBA" id="ARBA00022729"/>
    </source>
</evidence>
<evidence type="ECO:0000313" key="7">
    <source>
        <dbReference type="EMBL" id="KAK9760897.1"/>
    </source>
</evidence>
<dbReference type="PANTHER" id="PTHR13234:SF8">
    <property type="entry name" value="GAMMA-INTERFERON-INDUCIBLE LYSOSOMAL THIOL REDUCTASE"/>
    <property type="match status" value="1"/>
</dbReference>
<keyword evidence="3" id="KW-0964">Secreted</keyword>
<proteinExistence type="inferred from homology"/>